<dbReference type="CDD" id="cd22191">
    <property type="entry name" value="DPBB_RlpA_EXP_N-like"/>
    <property type="match status" value="1"/>
</dbReference>
<keyword evidence="3" id="KW-0472">Membrane</keyword>
<dbReference type="PANTHER" id="PTHR31836:SF28">
    <property type="entry name" value="SRCR DOMAIN-CONTAINING PROTEIN-RELATED"/>
    <property type="match status" value="1"/>
</dbReference>
<evidence type="ECO:0000313" key="5">
    <source>
        <dbReference type="EMBL" id="CAG5145906.1"/>
    </source>
</evidence>
<dbReference type="InterPro" id="IPR051477">
    <property type="entry name" value="Expansin_CellWall"/>
</dbReference>
<evidence type="ECO:0000313" key="6">
    <source>
        <dbReference type="Proteomes" id="UP000676310"/>
    </source>
</evidence>
<organism evidence="5 6">
    <name type="scientific">Alternaria atra</name>
    <dbReference type="NCBI Taxonomy" id="119953"/>
    <lineage>
        <taxon>Eukaryota</taxon>
        <taxon>Fungi</taxon>
        <taxon>Dikarya</taxon>
        <taxon>Ascomycota</taxon>
        <taxon>Pezizomycotina</taxon>
        <taxon>Dothideomycetes</taxon>
        <taxon>Pleosporomycetidae</taxon>
        <taxon>Pleosporales</taxon>
        <taxon>Pleosporineae</taxon>
        <taxon>Pleosporaceae</taxon>
        <taxon>Alternaria</taxon>
        <taxon>Alternaria sect. Ulocladioides</taxon>
    </lineage>
</organism>
<dbReference type="PANTHER" id="PTHR31836">
    <property type="match status" value="1"/>
</dbReference>
<keyword evidence="3" id="KW-0812">Transmembrane</keyword>
<dbReference type="Gene3D" id="2.40.40.10">
    <property type="entry name" value="RlpA-like domain"/>
    <property type="match status" value="1"/>
</dbReference>
<dbReference type="InterPro" id="IPR036908">
    <property type="entry name" value="RlpA-like_sf"/>
</dbReference>
<protein>
    <recommendedName>
        <fullName evidence="4">RlpA-like protein double-psi beta-barrel domain-containing protein</fullName>
    </recommendedName>
</protein>
<sequence length="258" mass="27669">MNTPVIPRKPLPEPAQAYFNDASDSNATRGSQWAAPSPPGQQTKDANITAFPREVPAPDDEPIQTAKRHGLGFGVFAGIKTSAFGSTLYHHFNNLLPPHQRYFNNHINRRTLLIMIGITFASLLALIIGLAAGLSIGSNNNALPSPVGAQTSGDMTFYNPALGACGNSHGDGDAVMAISHGIWDKNQVGTNPNTNPLCGKKIRAHRVDERTGRDTSIVVTIVDRCGACDHDDIDVSPAIFNKLADPAKGRVNVEWSWV</sequence>
<keyword evidence="1" id="KW-0732">Signal</keyword>
<comment type="caution">
    <text evidence="5">The sequence shown here is derived from an EMBL/GenBank/DDBJ whole genome shotgun (WGS) entry which is preliminary data.</text>
</comment>
<dbReference type="Proteomes" id="UP000676310">
    <property type="component" value="Unassembled WGS sequence"/>
</dbReference>
<dbReference type="AlphaFoldDB" id="A0A8J2HX00"/>
<reference evidence="5" key="1">
    <citation type="submission" date="2021-05" db="EMBL/GenBank/DDBJ databases">
        <authorList>
            <person name="Stam R."/>
        </authorList>
    </citation>
    <scope>NUCLEOTIDE SEQUENCE</scope>
    <source>
        <strain evidence="5">CS162</strain>
    </source>
</reference>
<evidence type="ECO:0000259" key="4">
    <source>
        <dbReference type="Pfam" id="PF03330"/>
    </source>
</evidence>
<feature type="compositionally biased region" description="Polar residues" evidence="2">
    <location>
        <begin position="22"/>
        <end position="31"/>
    </location>
</feature>
<keyword evidence="3" id="KW-1133">Transmembrane helix</keyword>
<evidence type="ECO:0000256" key="1">
    <source>
        <dbReference type="ARBA" id="ARBA00022729"/>
    </source>
</evidence>
<proteinExistence type="predicted"/>
<dbReference type="EMBL" id="CAJRGZ010000015">
    <property type="protein sequence ID" value="CAG5145906.1"/>
    <property type="molecule type" value="Genomic_DNA"/>
</dbReference>
<gene>
    <name evidence="5" type="ORF">ALTATR162_LOCUS1788</name>
</gene>
<accession>A0A8J2HX00</accession>
<evidence type="ECO:0000256" key="3">
    <source>
        <dbReference type="SAM" id="Phobius"/>
    </source>
</evidence>
<dbReference type="Pfam" id="PF03330">
    <property type="entry name" value="DPBB_1"/>
    <property type="match status" value="1"/>
</dbReference>
<dbReference type="GeneID" id="67013160"/>
<dbReference type="OrthoDB" id="623670at2759"/>
<name>A0A8J2HX00_9PLEO</name>
<feature type="region of interest" description="Disordered" evidence="2">
    <location>
        <begin position="1"/>
        <end position="45"/>
    </location>
</feature>
<feature type="domain" description="RlpA-like protein double-psi beta-barrel" evidence="4">
    <location>
        <begin position="212"/>
        <end position="254"/>
    </location>
</feature>
<dbReference type="InterPro" id="IPR009009">
    <property type="entry name" value="RlpA-like_DPBB"/>
</dbReference>
<keyword evidence="6" id="KW-1185">Reference proteome</keyword>
<dbReference type="SUPFAM" id="SSF50685">
    <property type="entry name" value="Barwin-like endoglucanases"/>
    <property type="match status" value="1"/>
</dbReference>
<feature type="transmembrane region" description="Helical" evidence="3">
    <location>
        <begin position="111"/>
        <end position="136"/>
    </location>
</feature>
<evidence type="ECO:0000256" key="2">
    <source>
        <dbReference type="SAM" id="MobiDB-lite"/>
    </source>
</evidence>
<dbReference type="RefSeq" id="XP_043165321.1">
    <property type="nucleotide sequence ID" value="XM_043309386.1"/>
</dbReference>